<dbReference type="EMBL" id="WWCJ01000008">
    <property type="protein sequence ID" value="MYN03021.1"/>
    <property type="molecule type" value="Genomic_DNA"/>
</dbReference>
<keyword evidence="3" id="KW-1185">Reference proteome</keyword>
<sequence>MRIKLAAGAALLVAATITWEYLNGGVLSHHLLAQPDLPSISNWWGLATLPALAWFLGGRMERRSAAGTRAIPAGFALALLFGIGLSAFFRSSWPEAPGYMVMALPLIALAYPIYRAECVLGFVAGMCFVFGPILPMIAACIFAAVGALFYHVPRYCIAIATRRRKSA</sequence>
<feature type="transmembrane region" description="Helical" evidence="1">
    <location>
        <begin position="40"/>
        <end position="58"/>
    </location>
</feature>
<gene>
    <name evidence="2" type="ORF">GTP41_13005</name>
</gene>
<accession>A0A6N9HHC2</accession>
<feature type="transmembrane region" description="Helical" evidence="1">
    <location>
        <begin position="121"/>
        <end position="150"/>
    </location>
</feature>
<name>A0A6N9HHC2_9BURK</name>
<dbReference type="RefSeq" id="WP_161025998.1">
    <property type="nucleotide sequence ID" value="NZ_WWCJ01000008.1"/>
</dbReference>
<reference evidence="2 3" key="1">
    <citation type="submission" date="2019-12" db="EMBL/GenBank/DDBJ databases">
        <title>Novel species isolated from a subtropical stream in China.</title>
        <authorList>
            <person name="Lu H."/>
        </authorList>
    </citation>
    <scope>NUCLEOTIDE SEQUENCE [LARGE SCALE GENOMIC DNA]</scope>
    <source>
        <strain evidence="2 3">DS3</strain>
    </source>
</reference>
<comment type="caution">
    <text evidence="2">The sequence shown here is derived from an EMBL/GenBank/DDBJ whole genome shotgun (WGS) entry which is preliminary data.</text>
</comment>
<keyword evidence="1" id="KW-0812">Transmembrane</keyword>
<keyword evidence="1" id="KW-1133">Transmembrane helix</keyword>
<evidence type="ECO:0000313" key="2">
    <source>
        <dbReference type="EMBL" id="MYN03021.1"/>
    </source>
</evidence>
<dbReference type="Proteomes" id="UP000448575">
    <property type="component" value="Unassembled WGS sequence"/>
</dbReference>
<organism evidence="2 3">
    <name type="scientific">Pseudoduganella guangdongensis</name>
    <dbReference type="NCBI Taxonomy" id="2692179"/>
    <lineage>
        <taxon>Bacteria</taxon>
        <taxon>Pseudomonadati</taxon>
        <taxon>Pseudomonadota</taxon>
        <taxon>Betaproteobacteria</taxon>
        <taxon>Burkholderiales</taxon>
        <taxon>Oxalobacteraceae</taxon>
        <taxon>Telluria group</taxon>
        <taxon>Pseudoduganella</taxon>
    </lineage>
</organism>
<evidence type="ECO:0000313" key="3">
    <source>
        <dbReference type="Proteomes" id="UP000448575"/>
    </source>
</evidence>
<evidence type="ECO:0000256" key="1">
    <source>
        <dbReference type="SAM" id="Phobius"/>
    </source>
</evidence>
<proteinExistence type="predicted"/>
<feature type="transmembrane region" description="Helical" evidence="1">
    <location>
        <begin position="70"/>
        <end position="90"/>
    </location>
</feature>
<keyword evidence="1" id="KW-0472">Membrane</keyword>
<protein>
    <submittedName>
        <fullName evidence="2">Uncharacterized protein</fullName>
    </submittedName>
</protein>
<dbReference type="AlphaFoldDB" id="A0A6N9HHC2"/>